<name>A0A254TPK2_9BURK</name>
<evidence type="ECO:0000259" key="1">
    <source>
        <dbReference type="SMART" id="SM00901"/>
    </source>
</evidence>
<dbReference type="InterPro" id="IPR014966">
    <property type="entry name" value="FRG-dom"/>
</dbReference>
<sequence length="257" mass="29013">MPRMSITEVAIGSIGDLACEVKRLTAMGQRWLFRGQVNARWVLSPSVHRGYTPQQERYLTNEFRVRARSRYFSCPVSGDYPGWLALMQHYGLPTRLLDWTYSPLVASFFALHPDYVPPACNPARDACIWALDARQLNESQGFEPLIFPLDATSYEPLIVPAFKNRKELNTVGVAMAIEHDPRIQLQQGAFTIHSSRVPIDAMDGARQWLHRLIIPNAAIPALFEELTLLGIRKYSLFPDLAALTSELRAIHLPRAAS</sequence>
<protein>
    <recommendedName>
        <fullName evidence="1">FRG domain-containing protein</fullName>
    </recommendedName>
</protein>
<keyword evidence="3" id="KW-1185">Reference proteome</keyword>
<dbReference type="AlphaFoldDB" id="A0A254TPK2"/>
<dbReference type="EMBL" id="LSTO01000001">
    <property type="protein sequence ID" value="OWW21658.1"/>
    <property type="molecule type" value="Genomic_DNA"/>
</dbReference>
<dbReference type="SMART" id="SM00901">
    <property type="entry name" value="FRG"/>
    <property type="match status" value="1"/>
</dbReference>
<dbReference type="Proteomes" id="UP000197535">
    <property type="component" value="Unassembled WGS sequence"/>
</dbReference>
<comment type="caution">
    <text evidence="2">The sequence shown here is derived from an EMBL/GenBank/DDBJ whole genome shotgun (WGS) entry which is preliminary data.</text>
</comment>
<proteinExistence type="predicted"/>
<feature type="domain" description="FRG" evidence="1">
    <location>
        <begin position="27"/>
        <end position="129"/>
    </location>
</feature>
<evidence type="ECO:0000313" key="3">
    <source>
        <dbReference type="Proteomes" id="UP000197535"/>
    </source>
</evidence>
<evidence type="ECO:0000313" key="2">
    <source>
        <dbReference type="EMBL" id="OWW21658.1"/>
    </source>
</evidence>
<reference evidence="2 3" key="1">
    <citation type="submission" date="2016-02" db="EMBL/GenBank/DDBJ databases">
        <authorList>
            <person name="Wen L."/>
            <person name="He K."/>
            <person name="Yang H."/>
        </authorList>
    </citation>
    <scope>NUCLEOTIDE SEQUENCE [LARGE SCALE GENOMIC DNA]</scope>
    <source>
        <strain evidence="2 3">TSA40</strain>
    </source>
</reference>
<dbReference type="Pfam" id="PF08867">
    <property type="entry name" value="FRG"/>
    <property type="match status" value="1"/>
</dbReference>
<gene>
    <name evidence="2" type="ORF">AYR66_21385</name>
</gene>
<organism evidence="2 3">
    <name type="scientific">Noviherbaspirillum denitrificans</name>
    <dbReference type="NCBI Taxonomy" id="1968433"/>
    <lineage>
        <taxon>Bacteria</taxon>
        <taxon>Pseudomonadati</taxon>
        <taxon>Pseudomonadota</taxon>
        <taxon>Betaproteobacteria</taxon>
        <taxon>Burkholderiales</taxon>
        <taxon>Oxalobacteraceae</taxon>
        <taxon>Noviherbaspirillum</taxon>
    </lineage>
</organism>
<accession>A0A254TPK2</accession>